<evidence type="ECO:0000256" key="2">
    <source>
        <dbReference type="SAM" id="Phobius"/>
    </source>
</evidence>
<name>A0ABP4H1M5_9ACTN</name>
<evidence type="ECO:0000256" key="1">
    <source>
        <dbReference type="SAM" id="MobiDB-lite"/>
    </source>
</evidence>
<feature type="region of interest" description="Disordered" evidence="1">
    <location>
        <begin position="48"/>
        <end position="79"/>
    </location>
</feature>
<accession>A0ABP4H1M5</accession>
<gene>
    <name evidence="3" type="ORF">GCM10009665_42520</name>
</gene>
<feature type="transmembrane region" description="Helical" evidence="2">
    <location>
        <begin position="7"/>
        <end position="23"/>
    </location>
</feature>
<dbReference type="EMBL" id="BAAALF010000078">
    <property type="protein sequence ID" value="GAA1247044.1"/>
    <property type="molecule type" value="Genomic_DNA"/>
</dbReference>
<sequence length="79" mass="7877">MGTGQTAARFFCSLGFGTAWTAFGPHDALALAAGGLVLAAAVAFPVLRPARPDRPGDGPPGDDRLADERPAQASEAGAA</sequence>
<dbReference type="Proteomes" id="UP001500037">
    <property type="component" value="Unassembled WGS sequence"/>
</dbReference>
<protein>
    <recommendedName>
        <fullName evidence="5">MFS transporter</fullName>
    </recommendedName>
</protein>
<feature type="compositionally biased region" description="Basic and acidic residues" evidence="1">
    <location>
        <begin position="50"/>
        <end position="70"/>
    </location>
</feature>
<keyword evidence="2" id="KW-0812">Transmembrane</keyword>
<reference evidence="4" key="1">
    <citation type="journal article" date="2019" name="Int. J. Syst. Evol. Microbiol.">
        <title>The Global Catalogue of Microorganisms (GCM) 10K type strain sequencing project: providing services to taxonomists for standard genome sequencing and annotation.</title>
        <authorList>
            <consortium name="The Broad Institute Genomics Platform"/>
            <consortium name="The Broad Institute Genome Sequencing Center for Infectious Disease"/>
            <person name="Wu L."/>
            <person name="Ma J."/>
        </authorList>
    </citation>
    <scope>NUCLEOTIDE SEQUENCE [LARGE SCALE GENOMIC DNA]</scope>
    <source>
        <strain evidence="4">JCM 13004</strain>
    </source>
</reference>
<keyword evidence="2" id="KW-0472">Membrane</keyword>
<proteinExistence type="predicted"/>
<evidence type="ECO:0008006" key="5">
    <source>
        <dbReference type="Google" id="ProtNLM"/>
    </source>
</evidence>
<keyword evidence="2" id="KW-1133">Transmembrane helix</keyword>
<organism evidence="3 4">
    <name type="scientific">Kitasatospora nipponensis</name>
    <dbReference type="NCBI Taxonomy" id="258049"/>
    <lineage>
        <taxon>Bacteria</taxon>
        <taxon>Bacillati</taxon>
        <taxon>Actinomycetota</taxon>
        <taxon>Actinomycetes</taxon>
        <taxon>Kitasatosporales</taxon>
        <taxon>Streptomycetaceae</taxon>
        <taxon>Kitasatospora</taxon>
    </lineage>
</organism>
<evidence type="ECO:0000313" key="3">
    <source>
        <dbReference type="EMBL" id="GAA1247044.1"/>
    </source>
</evidence>
<comment type="caution">
    <text evidence="3">The sequence shown here is derived from an EMBL/GenBank/DDBJ whole genome shotgun (WGS) entry which is preliminary data.</text>
</comment>
<keyword evidence="4" id="KW-1185">Reference proteome</keyword>
<feature type="transmembrane region" description="Helical" evidence="2">
    <location>
        <begin position="29"/>
        <end position="47"/>
    </location>
</feature>
<evidence type="ECO:0000313" key="4">
    <source>
        <dbReference type="Proteomes" id="UP001500037"/>
    </source>
</evidence>